<proteinExistence type="predicted"/>
<name>A0A938XYX4_9FIRM</name>
<dbReference type="Gene3D" id="2.20.230.10">
    <property type="entry name" value="Resuscitation-promoting factor rpfb"/>
    <property type="match status" value="1"/>
</dbReference>
<dbReference type="EMBL" id="JAFBDQ010000018">
    <property type="protein sequence ID" value="MBM7557850.1"/>
    <property type="molecule type" value="Genomic_DNA"/>
</dbReference>
<dbReference type="SMART" id="SM01208">
    <property type="entry name" value="G5"/>
    <property type="match status" value="1"/>
</dbReference>
<dbReference type="InterPro" id="IPR007391">
    <property type="entry name" value="Vancomycin_resist_VanW"/>
</dbReference>
<comment type="caution">
    <text evidence="3">The sequence shown here is derived from an EMBL/GenBank/DDBJ whole genome shotgun (WGS) entry which is preliminary data.</text>
</comment>
<dbReference type="Pfam" id="PF07501">
    <property type="entry name" value="G5"/>
    <property type="match status" value="1"/>
</dbReference>
<evidence type="ECO:0000313" key="3">
    <source>
        <dbReference type="EMBL" id="MBM7557850.1"/>
    </source>
</evidence>
<dbReference type="InterPro" id="IPR052913">
    <property type="entry name" value="Glycopeptide_resist_protein"/>
</dbReference>
<evidence type="ECO:0000259" key="2">
    <source>
        <dbReference type="PROSITE" id="PS51109"/>
    </source>
</evidence>
<feature type="domain" description="G5" evidence="2">
    <location>
        <begin position="186"/>
        <end position="266"/>
    </location>
</feature>
<dbReference type="Proteomes" id="UP000774000">
    <property type="component" value="Unassembled WGS sequence"/>
</dbReference>
<evidence type="ECO:0000313" key="4">
    <source>
        <dbReference type="Proteomes" id="UP000774000"/>
    </source>
</evidence>
<reference evidence="3" key="1">
    <citation type="submission" date="2021-01" db="EMBL/GenBank/DDBJ databases">
        <title>Genomic Encyclopedia of Type Strains, Phase IV (KMG-IV): sequencing the most valuable type-strain genomes for metagenomic binning, comparative biology and taxonomic classification.</title>
        <authorList>
            <person name="Goeker M."/>
        </authorList>
    </citation>
    <scope>NUCLEOTIDE SEQUENCE</scope>
    <source>
        <strain evidence="3">DSM 23230</strain>
    </source>
</reference>
<organism evidence="3 4">
    <name type="scientific">Halanaerobacter jeridensis</name>
    <dbReference type="NCBI Taxonomy" id="706427"/>
    <lineage>
        <taxon>Bacteria</taxon>
        <taxon>Bacillati</taxon>
        <taxon>Bacillota</taxon>
        <taxon>Clostridia</taxon>
        <taxon>Halanaerobiales</taxon>
        <taxon>Halobacteroidaceae</taxon>
        <taxon>Halanaerobacter</taxon>
    </lineage>
</organism>
<dbReference type="Pfam" id="PF04294">
    <property type="entry name" value="VanW"/>
    <property type="match status" value="1"/>
</dbReference>
<dbReference type="RefSeq" id="WP_204702675.1">
    <property type="nucleotide sequence ID" value="NZ_JAFBDQ010000018.1"/>
</dbReference>
<dbReference type="PROSITE" id="PS51109">
    <property type="entry name" value="G5"/>
    <property type="match status" value="1"/>
</dbReference>
<keyword evidence="1" id="KW-0732">Signal</keyword>
<dbReference type="AlphaFoldDB" id="A0A938XYX4"/>
<protein>
    <submittedName>
        <fullName evidence="3">Vancomycin resistance protein VanW</fullName>
    </submittedName>
</protein>
<evidence type="ECO:0000256" key="1">
    <source>
        <dbReference type="ARBA" id="ARBA00022729"/>
    </source>
</evidence>
<sequence>MKRKILALFLLISLFLVGPVGLENVRANSVKIKKYNLRNILATHSTYFDDQASNRTQNIKVAARKIDNTVIKPGEVFSFNQIVGPRTKKRGFKEAIEIVNNKYVTGVGGGVCQVSSTLYNSVLLAGLKIIEREHHSRPVNYVPLGRGATVYYDLIDFKFKNNFSNPLMIMSKVVNDQLTITLLGTDPGINVKVVTSSPEIIDPKVIKKSDQKLEDGSKKTIQDGKVGYKVTTRRIIKSGSKLIENKLISKDIYPPVDKIIKVNPQNN</sequence>
<gene>
    <name evidence="3" type="ORF">JOC47_002716</name>
</gene>
<accession>A0A938XYX4</accession>
<keyword evidence="4" id="KW-1185">Reference proteome</keyword>
<dbReference type="InterPro" id="IPR011098">
    <property type="entry name" value="G5_dom"/>
</dbReference>
<dbReference type="PANTHER" id="PTHR35788:SF1">
    <property type="entry name" value="EXPORTED PROTEIN"/>
    <property type="match status" value="1"/>
</dbReference>
<dbReference type="PANTHER" id="PTHR35788">
    <property type="entry name" value="EXPORTED PROTEIN-RELATED"/>
    <property type="match status" value="1"/>
</dbReference>